<dbReference type="InterPro" id="IPR003598">
    <property type="entry name" value="Ig_sub2"/>
</dbReference>
<feature type="domain" description="Ig-like" evidence="7">
    <location>
        <begin position="618"/>
        <end position="748"/>
    </location>
</feature>
<dbReference type="PROSITE" id="PS50835">
    <property type="entry name" value="IG_LIKE"/>
    <property type="match status" value="1"/>
</dbReference>
<feature type="signal peptide" evidence="6">
    <location>
        <begin position="1"/>
        <end position="22"/>
    </location>
</feature>
<dbReference type="InterPro" id="IPR007110">
    <property type="entry name" value="Ig-like_dom"/>
</dbReference>
<dbReference type="VEuPathDB" id="VectorBase:GBRI005617"/>
<name>A0A1A9W438_9MUSC</name>
<dbReference type="PANTHER" id="PTHR24369:SF210">
    <property type="entry name" value="CHAOPTIN-RELATED"/>
    <property type="match status" value="1"/>
</dbReference>
<dbReference type="SMART" id="SM00364">
    <property type="entry name" value="LRR_BAC"/>
    <property type="match status" value="7"/>
</dbReference>
<dbReference type="Gene3D" id="3.80.10.10">
    <property type="entry name" value="Ribonuclease Inhibitor"/>
    <property type="match status" value="3"/>
</dbReference>
<evidence type="ECO:0000256" key="1">
    <source>
        <dbReference type="ARBA" id="ARBA00022614"/>
    </source>
</evidence>
<keyword evidence="2 6" id="KW-0732">Signal</keyword>
<dbReference type="Pfam" id="PF13855">
    <property type="entry name" value="LRR_8"/>
    <property type="match status" value="3"/>
</dbReference>
<keyword evidence="4" id="KW-1015">Disulfide bond</keyword>
<dbReference type="InterPro" id="IPR013151">
    <property type="entry name" value="Immunoglobulin_dom"/>
</dbReference>
<reference evidence="9" key="1">
    <citation type="submission" date="2014-03" db="EMBL/GenBank/DDBJ databases">
        <authorList>
            <person name="Aksoy S."/>
            <person name="Warren W."/>
            <person name="Wilson R.K."/>
        </authorList>
    </citation>
    <scope>NUCLEOTIDE SEQUENCE [LARGE SCALE GENOMIC DNA]</scope>
    <source>
        <strain evidence="9">IAEA</strain>
    </source>
</reference>
<evidence type="ECO:0000256" key="2">
    <source>
        <dbReference type="ARBA" id="ARBA00022729"/>
    </source>
</evidence>
<dbReference type="SMART" id="SM00369">
    <property type="entry name" value="LRR_TYP"/>
    <property type="match status" value="10"/>
</dbReference>
<feature type="chain" id="PRO_5008399945" evidence="6">
    <location>
        <begin position="23"/>
        <end position="1323"/>
    </location>
</feature>
<dbReference type="InterPro" id="IPR032675">
    <property type="entry name" value="LRR_dom_sf"/>
</dbReference>
<accession>A0A1A9W438</accession>
<dbReference type="Gene3D" id="2.60.40.10">
    <property type="entry name" value="Immunoglobulins"/>
    <property type="match status" value="1"/>
</dbReference>
<evidence type="ECO:0000313" key="8">
    <source>
        <dbReference type="EnsemblMetazoa" id="GBRI005617-PA"/>
    </source>
</evidence>
<reference evidence="8" key="2">
    <citation type="submission" date="2020-05" db="UniProtKB">
        <authorList>
            <consortium name="EnsemblMetazoa"/>
        </authorList>
    </citation>
    <scope>IDENTIFICATION</scope>
    <source>
        <strain evidence="8">IAEA</strain>
    </source>
</reference>
<sequence>MEAISKISLILILLLTVDVYHTSLWSWPPFLNAINGKCNKLTILRSTRFIEATTSAITGIRLRRQQNDEELSNAKAAYVGDDTILRNVLHDNAGDALENEAVASFEGQSDFHVFKLHCTNASVSTINEELKAKKFIKYAHITLQYCNIGSDDTRLQLQQFESVQDFQWVHSNVQDRQLEELFTNYELNFEYLESLDLSANHIKCIDWVRPQLVRRLKVLKLSENWIDSEQCSFSPLHHSNLLIELRLDRNHLYTLNGKFLNNLSELKVLNLTDNFLNDLPRNTFDGIFKLQYMHLAKNKLRVLPFQLFRNMGELQILNMADNHLVSFPDNFFALNGELRILQLQRNSLQNISKNTFFNLQKLLHLDMSQNEIGYIDRKAFESLSSLITLNISANNISILSSILFQPLHRLQHLDLSNNRFTQLPGGLFMNQKSLVSLRIDHTPLEKLNNWISRSDSSYINPDVLQHLTHLSLQYNSQLRKLTKTLFLNAPHLRVLLLAHNSLQQLPAEISSLDFLERFNIGHNDLSYLPEGVGLLPSIRFINILNNDYICDCKMHWLAYWLTADNTTLRLDNADSSENFSLHADTTKDLEVLVNALQCLHGYPGDMITVLKSLNCTKPVLQNVTESRMHELRSTAKLDCSFSGSPSPNVIWVTPSNKILRYHADPDRRPIIINHNDKELDRLHLNALTNDDVPLNISLQRTDAIDRIALIENGSLLVSNITRLDSGLYTCYAYNVMGNASAFIRLQIDPIIFYRVKIGSLLSGVAAATAFLLLTLIVQAIRALCHKWGLCNKFNCCGTRSKQSPRAKQIYAMLDSIETYKSQQLERLRENYAQQVHRIRENCAQQVEWIQSSYTTQAKHLKEFRDLGSSHLTALKDQYYDQVKKVRDYSTGQLNWVRENYVFQRNKIRKFSAHQVLRLREGYKYQQQTLNKVLENLPSFYFENCRGHCDEDITDDIDFYFKTKMASSDQNHQKMLREQLNMIPLSVHHPSFNFKDIKELQKLKSKLMSNNSASKASIYYTPPEEEPKYSHNLQTSPIHINYINENLDHIRLELEDHKVNSQLLLLNTPTTLANTNMTFSIKGIEVDNFSVGATVPTLSQLNISSEHPAGAGSIEDNSYATSIIDKLAAVNRDDRRPEVFDGAAHSENSNIELNILQDVKDTNDVKNSKSCPAIYKISKKRDGTTLHELLTDNLRRGTRLNPINCPSYEEIESPLHLTPPAVEELLHREKLNIVLDENGKSPLYDNCNRSTSSDQCITERDARKLIEHVTTKLSNNALENISKRSSSVSTNFDSSSSGCGSSVVADASSSPASSPKSSPSAVEA</sequence>
<evidence type="ECO:0000313" key="9">
    <source>
        <dbReference type="Proteomes" id="UP000091820"/>
    </source>
</evidence>
<dbReference type="InterPro" id="IPR050541">
    <property type="entry name" value="LRR_TM_domain-containing"/>
</dbReference>
<evidence type="ECO:0000256" key="5">
    <source>
        <dbReference type="SAM" id="MobiDB-lite"/>
    </source>
</evidence>
<dbReference type="PANTHER" id="PTHR24369">
    <property type="entry name" value="ANTIGEN BSP, PUTATIVE-RELATED"/>
    <property type="match status" value="1"/>
</dbReference>
<dbReference type="InterPro" id="IPR013783">
    <property type="entry name" value="Ig-like_fold"/>
</dbReference>
<dbReference type="SMART" id="SM00408">
    <property type="entry name" value="IGc2"/>
    <property type="match status" value="1"/>
</dbReference>
<dbReference type="SUPFAM" id="SSF52058">
    <property type="entry name" value="L domain-like"/>
    <property type="match status" value="2"/>
</dbReference>
<evidence type="ECO:0000256" key="6">
    <source>
        <dbReference type="SAM" id="SignalP"/>
    </source>
</evidence>
<dbReference type="InterPro" id="IPR003591">
    <property type="entry name" value="Leu-rich_rpt_typical-subtyp"/>
</dbReference>
<dbReference type="InterPro" id="IPR001611">
    <property type="entry name" value="Leu-rich_rpt"/>
</dbReference>
<evidence type="ECO:0000256" key="4">
    <source>
        <dbReference type="ARBA" id="ARBA00023157"/>
    </source>
</evidence>
<keyword evidence="3" id="KW-0677">Repeat</keyword>
<dbReference type="SUPFAM" id="SSF48726">
    <property type="entry name" value="Immunoglobulin"/>
    <property type="match status" value="1"/>
</dbReference>
<dbReference type="Pfam" id="PF00047">
    <property type="entry name" value="ig"/>
    <property type="match status" value="1"/>
</dbReference>
<dbReference type="Pfam" id="PF00560">
    <property type="entry name" value="LRR_1"/>
    <property type="match status" value="1"/>
</dbReference>
<dbReference type="InterPro" id="IPR036179">
    <property type="entry name" value="Ig-like_dom_sf"/>
</dbReference>
<evidence type="ECO:0000256" key="3">
    <source>
        <dbReference type="ARBA" id="ARBA00022737"/>
    </source>
</evidence>
<dbReference type="Proteomes" id="UP000091820">
    <property type="component" value="Unassembled WGS sequence"/>
</dbReference>
<organism evidence="8 9">
    <name type="scientific">Glossina brevipalpis</name>
    <dbReference type="NCBI Taxonomy" id="37001"/>
    <lineage>
        <taxon>Eukaryota</taxon>
        <taxon>Metazoa</taxon>
        <taxon>Ecdysozoa</taxon>
        <taxon>Arthropoda</taxon>
        <taxon>Hexapoda</taxon>
        <taxon>Insecta</taxon>
        <taxon>Pterygota</taxon>
        <taxon>Neoptera</taxon>
        <taxon>Endopterygota</taxon>
        <taxon>Diptera</taxon>
        <taxon>Brachycera</taxon>
        <taxon>Muscomorpha</taxon>
        <taxon>Hippoboscoidea</taxon>
        <taxon>Glossinidae</taxon>
        <taxon>Glossina</taxon>
    </lineage>
</organism>
<dbReference type="GO" id="GO:0005886">
    <property type="term" value="C:plasma membrane"/>
    <property type="evidence" value="ECO:0007669"/>
    <property type="project" value="TreeGrafter"/>
</dbReference>
<keyword evidence="9" id="KW-1185">Reference proteome</keyword>
<dbReference type="STRING" id="37001.A0A1A9W438"/>
<proteinExistence type="predicted"/>
<keyword evidence="1" id="KW-0433">Leucine-rich repeat</keyword>
<protein>
    <submittedName>
        <fullName evidence="8">Ig-like domain-containing protein</fullName>
    </submittedName>
</protein>
<feature type="region of interest" description="Disordered" evidence="5">
    <location>
        <begin position="1281"/>
        <end position="1323"/>
    </location>
</feature>
<feature type="compositionally biased region" description="Low complexity" evidence="5">
    <location>
        <begin position="1284"/>
        <end position="1323"/>
    </location>
</feature>
<evidence type="ECO:0000259" key="7">
    <source>
        <dbReference type="PROSITE" id="PS50835"/>
    </source>
</evidence>
<dbReference type="EnsemblMetazoa" id="GBRI005617-RA">
    <property type="protein sequence ID" value="GBRI005617-PA"/>
    <property type="gene ID" value="GBRI005617"/>
</dbReference>
<dbReference type="PROSITE" id="PS51450">
    <property type="entry name" value="LRR"/>
    <property type="match status" value="3"/>
</dbReference>